<keyword evidence="2" id="KW-0472">Membrane</keyword>
<evidence type="ECO:0000313" key="4">
    <source>
        <dbReference type="Proteomes" id="UP000886786"/>
    </source>
</evidence>
<sequence>MKKGFTLIELIAVVAILGLIALIVYPSINSVIKSSQDDSYESQTKIIEKAAQAWALDNVNLLPKDEVTVVCVSQLVEGGYISNEDVKDPRDTEKELSGGVEISYKSKQYIYEYNDEANGCSSKSTGMANSIIMNSDDGVVLTSQDGYYKGSNPNNYLEYGDNDWRILKINDDGSMKVISDDGIKLSVSNDDFKDSSLDSYLNTSFYGSIDNNEKIASEDYCLNYQSNCLESEKMAVTVMNLEDLINASNNLNCSESNIEACYNGNYLLGYSKENGEEYTLIKVNDENLSLSDGKIESSNKETKVVRPIVTLSKINILKGNGTSRHPYVAV</sequence>
<protein>
    <submittedName>
        <fullName evidence="3">Prepilin-type N-terminal cleavage/methylation domain-containing protein</fullName>
    </submittedName>
</protein>
<organism evidence="3 4">
    <name type="scientific">Candidatus Coprosoma intestinipullorum</name>
    <dbReference type="NCBI Taxonomy" id="2840752"/>
    <lineage>
        <taxon>Bacteria</taxon>
        <taxon>Bacillati</taxon>
        <taxon>Bacillota</taxon>
        <taxon>Bacillota incertae sedis</taxon>
        <taxon>Candidatus Coprosoma</taxon>
    </lineage>
</organism>
<comment type="caution">
    <text evidence="3">The sequence shown here is derived from an EMBL/GenBank/DDBJ whole genome shotgun (WGS) entry which is preliminary data.</text>
</comment>
<accession>A0A9D0ZRN2</accession>
<name>A0A9D0ZRN2_9FIRM</name>
<keyword evidence="1" id="KW-0488">Methylation</keyword>
<dbReference type="InterPro" id="IPR045584">
    <property type="entry name" value="Pilin-like"/>
</dbReference>
<dbReference type="GO" id="GO:0015628">
    <property type="term" value="P:protein secretion by the type II secretion system"/>
    <property type="evidence" value="ECO:0007669"/>
    <property type="project" value="InterPro"/>
</dbReference>
<dbReference type="InterPro" id="IPR000983">
    <property type="entry name" value="Bac_GSPG_pilin"/>
</dbReference>
<dbReference type="GO" id="GO:0015627">
    <property type="term" value="C:type II protein secretion system complex"/>
    <property type="evidence" value="ECO:0007669"/>
    <property type="project" value="InterPro"/>
</dbReference>
<dbReference type="NCBIfam" id="TIGR02532">
    <property type="entry name" value="IV_pilin_GFxxxE"/>
    <property type="match status" value="1"/>
</dbReference>
<gene>
    <name evidence="3" type="ORF">IAB27_05585</name>
</gene>
<dbReference type="PROSITE" id="PS00409">
    <property type="entry name" value="PROKAR_NTER_METHYL"/>
    <property type="match status" value="1"/>
</dbReference>
<keyword evidence="2" id="KW-1133">Transmembrane helix</keyword>
<feature type="transmembrane region" description="Helical" evidence="2">
    <location>
        <begin position="7"/>
        <end position="28"/>
    </location>
</feature>
<evidence type="ECO:0000313" key="3">
    <source>
        <dbReference type="EMBL" id="HIQ91074.1"/>
    </source>
</evidence>
<evidence type="ECO:0000256" key="2">
    <source>
        <dbReference type="SAM" id="Phobius"/>
    </source>
</evidence>
<evidence type="ECO:0000256" key="1">
    <source>
        <dbReference type="ARBA" id="ARBA00022481"/>
    </source>
</evidence>
<reference evidence="3" key="1">
    <citation type="submission" date="2020-10" db="EMBL/GenBank/DDBJ databases">
        <authorList>
            <person name="Gilroy R."/>
        </authorList>
    </citation>
    <scope>NUCLEOTIDE SEQUENCE</scope>
    <source>
        <strain evidence="3">CHK147-3167</strain>
    </source>
</reference>
<dbReference type="SUPFAM" id="SSF54523">
    <property type="entry name" value="Pili subunits"/>
    <property type="match status" value="1"/>
</dbReference>
<dbReference type="EMBL" id="DVFV01000096">
    <property type="protein sequence ID" value="HIQ91074.1"/>
    <property type="molecule type" value="Genomic_DNA"/>
</dbReference>
<dbReference type="PRINTS" id="PR00813">
    <property type="entry name" value="BCTERIALGSPG"/>
</dbReference>
<dbReference type="Pfam" id="PF07963">
    <property type="entry name" value="N_methyl"/>
    <property type="match status" value="1"/>
</dbReference>
<proteinExistence type="predicted"/>
<dbReference type="AlphaFoldDB" id="A0A9D0ZRN2"/>
<dbReference type="InterPro" id="IPR012902">
    <property type="entry name" value="N_methyl_site"/>
</dbReference>
<reference evidence="3" key="2">
    <citation type="journal article" date="2021" name="PeerJ">
        <title>Extensive microbial diversity within the chicken gut microbiome revealed by metagenomics and culture.</title>
        <authorList>
            <person name="Gilroy R."/>
            <person name="Ravi A."/>
            <person name="Getino M."/>
            <person name="Pursley I."/>
            <person name="Horton D.L."/>
            <person name="Alikhan N.F."/>
            <person name="Baker D."/>
            <person name="Gharbi K."/>
            <person name="Hall N."/>
            <person name="Watson M."/>
            <person name="Adriaenssens E.M."/>
            <person name="Foster-Nyarko E."/>
            <person name="Jarju S."/>
            <person name="Secka A."/>
            <person name="Antonio M."/>
            <person name="Oren A."/>
            <person name="Chaudhuri R.R."/>
            <person name="La Ragione R."/>
            <person name="Hildebrand F."/>
            <person name="Pallen M.J."/>
        </authorList>
    </citation>
    <scope>NUCLEOTIDE SEQUENCE</scope>
    <source>
        <strain evidence="3">CHK147-3167</strain>
    </source>
</reference>
<dbReference type="Proteomes" id="UP000886786">
    <property type="component" value="Unassembled WGS sequence"/>
</dbReference>
<dbReference type="Gene3D" id="3.30.700.10">
    <property type="entry name" value="Glycoprotein, Type 4 Pilin"/>
    <property type="match status" value="1"/>
</dbReference>
<keyword evidence="2" id="KW-0812">Transmembrane</keyword>